<dbReference type="Proteomes" id="UP000265520">
    <property type="component" value="Unassembled WGS sequence"/>
</dbReference>
<dbReference type="AlphaFoldDB" id="A0A392NB83"/>
<organism evidence="2 3">
    <name type="scientific">Trifolium medium</name>
    <dbReference type="NCBI Taxonomy" id="97028"/>
    <lineage>
        <taxon>Eukaryota</taxon>
        <taxon>Viridiplantae</taxon>
        <taxon>Streptophyta</taxon>
        <taxon>Embryophyta</taxon>
        <taxon>Tracheophyta</taxon>
        <taxon>Spermatophyta</taxon>
        <taxon>Magnoliopsida</taxon>
        <taxon>eudicotyledons</taxon>
        <taxon>Gunneridae</taxon>
        <taxon>Pentapetalae</taxon>
        <taxon>rosids</taxon>
        <taxon>fabids</taxon>
        <taxon>Fabales</taxon>
        <taxon>Fabaceae</taxon>
        <taxon>Papilionoideae</taxon>
        <taxon>50 kb inversion clade</taxon>
        <taxon>NPAAA clade</taxon>
        <taxon>Hologalegina</taxon>
        <taxon>IRL clade</taxon>
        <taxon>Trifolieae</taxon>
        <taxon>Trifolium</taxon>
    </lineage>
</organism>
<keyword evidence="1" id="KW-0812">Transmembrane</keyword>
<protein>
    <submittedName>
        <fullName evidence="2">Uncharacterized protein</fullName>
    </submittedName>
</protein>
<evidence type="ECO:0000313" key="3">
    <source>
        <dbReference type="Proteomes" id="UP000265520"/>
    </source>
</evidence>
<feature type="non-terminal residue" evidence="2">
    <location>
        <position position="111"/>
    </location>
</feature>
<evidence type="ECO:0000313" key="2">
    <source>
        <dbReference type="EMBL" id="MCH96385.1"/>
    </source>
</evidence>
<evidence type="ECO:0000256" key="1">
    <source>
        <dbReference type="SAM" id="Phobius"/>
    </source>
</evidence>
<feature type="non-terminal residue" evidence="2">
    <location>
        <position position="1"/>
    </location>
</feature>
<gene>
    <name evidence="2" type="ORF">A2U01_0017371</name>
</gene>
<accession>A0A392NB83</accession>
<keyword evidence="3" id="KW-1185">Reference proteome</keyword>
<name>A0A392NB83_9FABA</name>
<keyword evidence="1" id="KW-1133">Transmembrane helix</keyword>
<proteinExistence type="predicted"/>
<sequence>CGTHLLERQRRTKVLVEAVGDGRSTVELAELFRGGWWWWLLVGVAMCLVAVIDGKAPAKTIPQQLVVLPAANVATGSDSEAQRQVTISEPALIPGLATAVLTVLLSQPSHP</sequence>
<comment type="caution">
    <text evidence="2">The sequence shown here is derived from an EMBL/GenBank/DDBJ whole genome shotgun (WGS) entry which is preliminary data.</text>
</comment>
<reference evidence="2 3" key="1">
    <citation type="journal article" date="2018" name="Front. Plant Sci.">
        <title>Red Clover (Trifolium pratense) and Zigzag Clover (T. medium) - A Picture of Genomic Similarities and Differences.</title>
        <authorList>
            <person name="Dluhosova J."/>
            <person name="Istvanek J."/>
            <person name="Nedelnik J."/>
            <person name="Repkova J."/>
        </authorList>
    </citation>
    <scope>NUCLEOTIDE SEQUENCE [LARGE SCALE GENOMIC DNA]</scope>
    <source>
        <strain evidence="3">cv. 10/8</strain>
        <tissue evidence="2">Leaf</tissue>
    </source>
</reference>
<keyword evidence="1" id="KW-0472">Membrane</keyword>
<dbReference type="EMBL" id="LXQA010032203">
    <property type="protein sequence ID" value="MCH96385.1"/>
    <property type="molecule type" value="Genomic_DNA"/>
</dbReference>
<feature type="transmembrane region" description="Helical" evidence="1">
    <location>
        <begin position="36"/>
        <end position="54"/>
    </location>
</feature>